<dbReference type="Proteomes" id="UP000217790">
    <property type="component" value="Unassembled WGS sequence"/>
</dbReference>
<reference evidence="2" key="1">
    <citation type="journal article" date="2017" name="Nat. Ecol. Evol.">
        <title>Genome expansion and lineage-specific genetic innovations in the forest pathogenic fungi Armillaria.</title>
        <authorList>
            <person name="Sipos G."/>
            <person name="Prasanna A.N."/>
            <person name="Walter M.C."/>
            <person name="O'Connor E."/>
            <person name="Balint B."/>
            <person name="Krizsan K."/>
            <person name="Kiss B."/>
            <person name="Hess J."/>
            <person name="Varga T."/>
            <person name="Slot J."/>
            <person name="Riley R."/>
            <person name="Boka B."/>
            <person name="Rigling D."/>
            <person name="Barry K."/>
            <person name="Lee J."/>
            <person name="Mihaltcheva S."/>
            <person name="LaButti K."/>
            <person name="Lipzen A."/>
            <person name="Waldron R."/>
            <person name="Moloney N.M."/>
            <person name="Sperisen C."/>
            <person name="Kredics L."/>
            <person name="Vagvoelgyi C."/>
            <person name="Patrignani A."/>
            <person name="Fitzpatrick D."/>
            <person name="Nagy I."/>
            <person name="Doyle S."/>
            <person name="Anderson J.B."/>
            <person name="Grigoriev I.V."/>
            <person name="Gueldener U."/>
            <person name="Muensterkoetter M."/>
            <person name="Nagy L.G."/>
        </authorList>
    </citation>
    <scope>NUCLEOTIDE SEQUENCE [LARGE SCALE GENOMIC DNA]</scope>
    <source>
        <strain evidence="2">Ar21-2</strain>
    </source>
</reference>
<dbReference type="EMBL" id="KZ293688">
    <property type="protein sequence ID" value="PBK85805.1"/>
    <property type="molecule type" value="Genomic_DNA"/>
</dbReference>
<protein>
    <submittedName>
        <fullName evidence="1">Uncharacterized protein</fullName>
    </submittedName>
</protein>
<dbReference type="InParanoid" id="A0A2H3CRZ5"/>
<dbReference type="Pfam" id="PF14223">
    <property type="entry name" value="Retrotran_gag_2"/>
    <property type="match status" value="1"/>
</dbReference>
<evidence type="ECO:0000313" key="2">
    <source>
        <dbReference type="Proteomes" id="UP000217790"/>
    </source>
</evidence>
<dbReference type="AlphaFoldDB" id="A0A2H3CRZ5"/>
<sequence length="186" mass="21743">MSALLKTCREYLITIRQDPEPDYVDPNHLTYQERKDWKEWKETKVSAAGTIYLCLDESQKAHVKKCLDDPEEMWDTLKGIHQQQKLVTWFVAYDNFFNLKKETDESLPDLISCGSQIMSRIHALRPSHFGLQQLEEELLVMALIRTLPQPEFSNFVMSLFLRSDKLTLKGLSTAFHNEENNQKLHA</sequence>
<dbReference type="OrthoDB" id="7691805at2759"/>
<accession>A0A2H3CRZ5</accession>
<name>A0A2H3CRZ5_ARMGA</name>
<feature type="non-terminal residue" evidence="1">
    <location>
        <position position="186"/>
    </location>
</feature>
<evidence type="ECO:0000313" key="1">
    <source>
        <dbReference type="EMBL" id="PBK85805.1"/>
    </source>
</evidence>
<proteinExistence type="predicted"/>
<dbReference type="STRING" id="47427.A0A2H3CRZ5"/>
<organism evidence="1 2">
    <name type="scientific">Armillaria gallica</name>
    <name type="common">Bulbous honey fungus</name>
    <name type="synonym">Armillaria bulbosa</name>
    <dbReference type="NCBI Taxonomy" id="47427"/>
    <lineage>
        <taxon>Eukaryota</taxon>
        <taxon>Fungi</taxon>
        <taxon>Dikarya</taxon>
        <taxon>Basidiomycota</taxon>
        <taxon>Agaricomycotina</taxon>
        <taxon>Agaricomycetes</taxon>
        <taxon>Agaricomycetidae</taxon>
        <taxon>Agaricales</taxon>
        <taxon>Marasmiineae</taxon>
        <taxon>Physalacriaceae</taxon>
        <taxon>Armillaria</taxon>
    </lineage>
</organism>
<keyword evidence="2" id="KW-1185">Reference proteome</keyword>
<gene>
    <name evidence="1" type="ORF">ARMGADRAFT_941306</name>
</gene>